<name>A0A383EL67_9ZZZZ</name>
<dbReference type="AlphaFoldDB" id="A0A383EL67"/>
<proteinExistence type="predicted"/>
<accession>A0A383EL67</accession>
<gene>
    <name evidence="1" type="ORF">METZ01_LOCUS510223</name>
</gene>
<evidence type="ECO:0000313" key="1">
    <source>
        <dbReference type="EMBL" id="SVE57369.1"/>
    </source>
</evidence>
<dbReference type="EMBL" id="UINC01226753">
    <property type="protein sequence ID" value="SVE57369.1"/>
    <property type="molecule type" value="Genomic_DNA"/>
</dbReference>
<reference evidence="1" key="1">
    <citation type="submission" date="2018-05" db="EMBL/GenBank/DDBJ databases">
        <authorList>
            <person name="Lanie J.A."/>
            <person name="Ng W.-L."/>
            <person name="Kazmierczak K.M."/>
            <person name="Andrzejewski T.M."/>
            <person name="Davidsen T.M."/>
            <person name="Wayne K.J."/>
            <person name="Tettelin H."/>
            <person name="Glass J.I."/>
            <person name="Rusch D."/>
            <person name="Podicherti R."/>
            <person name="Tsui H.-C.T."/>
            <person name="Winkler M.E."/>
        </authorList>
    </citation>
    <scope>NUCLEOTIDE SEQUENCE</scope>
</reference>
<organism evidence="1">
    <name type="scientific">marine metagenome</name>
    <dbReference type="NCBI Taxonomy" id="408172"/>
    <lineage>
        <taxon>unclassified sequences</taxon>
        <taxon>metagenomes</taxon>
        <taxon>ecological metagenomes</taxon>
    </lineage>
</organism>
<protein>
    <submittedName>
        <fullName evidence="1">Uncharacterized protein</fullName>
    </submittedName>
</protein>
<sequence length="55" mass="6618">MKNIWVGRMRTPHIKEQEKWALLQVRKMIKTEKKKSKDLDKVIKQVLKDVENGKD</sequence>